<gene>
    <name evidence="2" type="ORF">HE1_00444</name>
</gene>
<accession>A0A023DXJ0</accession>
<dbReference type="Pfam" id="PF12706">
    <property type="entry name" value="Lactamase_B_2"/>
    <property type="match status" value="1"/>
</dbReference>
<sequence>MVECIWEDKLQAIILGCGPSSGVPSIGRGWGACSPSNLKNYRTRTSLFFKTSKNSWLIDASPDLRFQCLTYDICSIDGVLCTHSHMDHVGGIGDLIGFSSFGPIPFYADSFACKELETMLPYACLGKSRFIQLCQILGLFYLSDIPVIAFLQKHGATHSLGYRFPTWAYSTDLTELSEESFEILKGIDTWILGCLSSKPNTKHAHLEQVLDWVKRVNPKRTILTHMNADLDYETLKKQLPYGIEPAFDGMSIFL</sequence>
<dbReference type="EMBL" id="BAUP01000063">
    <property type="protein sequence ID" value="GAJ46121.1"/>
    <property type="molecule type" value="Genomic_DNA"/>
</dbReference>
<keyword evidence="2" id="KW-0808">Transferase</keyword>
<dbReference type="GO" id="GO:0016740">
    <property type="term" value="F:transferase activity"/>
    <property type="evidence" value="ECO:0007669"/>
    <property type="project" value="UniProtKB-KW"/>
</dbReference>
<dbReference type="OrthoDB" id="9781189at2"/>
<organism evidence="2 3">
    <name type="scientific">Holospora elegans E1</name>
    <dbReference type="NCBI Taxonomy" id="1427503"/>
    <lineage>
        <taxon>Bacteria</taxon>
        <taxon>Pseudomonadati</taxon>
        <taxon>Pseudomonadota</taxon>
        <taxon>Alphaproteobacteria</taxon>
        <taxon>Holosporales</taxon>
        <taxon>Holosporaceae</taxon>
        <taxon>Holospora</taxon>
    </lineage>
</organism>
<dbReference type="InterPro" id="IPR001279">
    <property type="entry name" value="Metallo-B-lactamas"/>
</dbReference>
<dbReference type="SUPFAM" id="SSF56281">
    <property type="entry name" value="Metallo-hydrolase/oxidoreductase"/>
    <property type="match status" value="1"/>
</dbReference>
<dbReference type="STRING" id="1427503.HE1_00444"/>
<dbReference type="PANTHER" id="PTHR42663:SF6">
    <property type="entry name" value="HYDROLASE C777.06C-RELATED"/>
    <property type="match status" value="1"/>
</dbReference>
<feature type="domain" description="Metallo-beta-lactamase" evidence="1">
    <location>
        <begin position="57"/>
        <end position="226"/>
    </location>
</feature>
<dbReference type="AlphaFoldDB" id="A0A023DXJ0"/>
<evidence type="ECO:0000259" key="1">
    <source>
        <dbReference type="Pfam" id="PF12706"/>
    </source>
</evidence>
<keyword evidence="3" id="KW-1185">Reference proteome</keyword>
<evidence type="ECO:0000313" key="3">
    <source>
        <dbReference type="Proteomes" id="UP000024842"/>
    </source>
</evidence>
<comment type="caution">
    <text evidence="2">The sequence shown here is derived from an EMBL/GenBank/DDBJ whole genome shotgun (WGS) entry which is preliminary data.</text>
</comment>
<evidence type="ECO:0000313" key="2">
    <source>
        <dbReference type="EMBL" id="GAJ46121.1"/>
    </source>
</evidence>
<reference evidence="2 3" key="1">
    <citation type="journal article" date="2014" name="FEMS Microbiol. Lett.">
        <title>Draft genome sequences of three Holospora species (Holospora obtusa, Holospora undulata, and Holospora elegans), endonuclear symbiotic bacteria of the ciliate Paramecium caudatum.</title>
        <authorList>
            <person name="Dohra H."/>
            <person name="Tanaka K."/>
            <person name="Suzuki T."/>
            <person name="Fujishima M."/>
            <person name="Suzuki H."/>
        </authorList>
    </citation>
    <scope>NUCLEOTIDE SEQUENCE [LARGE SCALE GENOMIC DNA]</scope>
    <source>
        <strain evidence="2 3">E1</strain>
    </source>
</reference>
<dbReference type="InterPro" id="IPR036866">
    <property type="entry name" value="RibonucZ/Hydroxyglut_hydro"/>
</dbReference>
<protein>
    <submittedName>
        <fullName evidence="2">Octanoyltransferase</fullName>
    </submittedName>
</protein>
<dbReference type="CDD" id="cd16279">
    <property type="entry name" value="metallo-hydrolase-like_MBL-fold"/>
    <property type="match status" value="1"/>
</dbReference>
<proteinExistence type="predicted"/>
<dbReference type="Gene3D" id="3.60.15.10">
    <property type="entry name" value="Ribonuclease Z/Hydroxyacylglutathione hydrolase-like"/>
    <property type="match status" value="1"/>
</dbReference>
<name>A0A023DXJ0_9PROT</name>
<dbReference type="Proteomes" id="UP000024842">
    <property type="component" value="Unassembled WGS sequence"/>
</dbReference>
<dbReference type="PANTHER" id="PTHR42663">
    <property type="entry name" value="HYDROLASE C777.06C-RELATED-RELATED"/>
    <property type="match status" value="1"/>
</dbReference>